<dbReference type="Proteomes" id="UP000729913">
    <property type="component" value="Unassembled WGS sequence"/>
</dbReference>
<gene>
    <name evidence="1" type="ORF">G9C98_006849</name>
</gene>
<evidence type="ECO:0000313" key="1">
    <source>
        <dbReference type="EMBL" id="KAG8035403.1"/>
    </source>
</evidence>
<name>A0A8J5V7E5_9HYME</name>
<comment type="caution">
    <text evidence="1">The sequence shown here is derived from an EMBL/GenBank/DDBJ whole genome shotgun (WGS) entry which is preliminary data.</text>
</comment>
<evidence type="ECO:0000313" key="2">
    <source>
        <dbReference type="Proteomes" id="UP000729913"/>
    </source>
</evidence>
<organism evidence="1 2">
    <name type="scientific">Cotesia typhae</name>
    <dbReference type="NCBI Taxonomy" id="2053667"/>
    <lineage>
        <taxon>Eukaryota</taxon>
        <taxon>Metazoa</taxon>
        <taxon>Ecdysozoa</taxon>
        <taxon>Arthropoda</taxon>
        <taxon>Hexapoda</taxon>
        <taxon>Insecta</taxon>
        <taxon>Pterygota</taxon>
        <taxon>Neoptera</taxon>
        <taxon>Endopterygota</taxon>
        <taxon>Hymenoptera</taxon>
        <taxon>Apocrita</taxon>
        <taxon>Ichneumonoidea</taxon>
        <taxon>Braconidae</taxon>
        <taxon>Microgastrinae</taxon>
        <taxon>Cotesia</taxon>
    </lineage>
</organism>
<proteinExistence type="predicted"/>
<dbReference type="AlphaFoldDB" id="A0A8J5V7E5"/>
<protein>
    <submittedName>
        <fullName evidence="1">Uncharacterized protein</fullName>
    </submittedName>
</protein>
<accession>A0A8J5V7E5</accession>
<reference evidence="1" key="2">
    <citation type="submission" date="2021-04" db="EMBL/GenBank/DDBJ databases">
        <title>Genome-wide patterns of bracovirus chromosomal integration into multiple host tissues during parasitism.</title>
        <authorList>
            <person name="Chebbi M.A.C."/>
        </authorList>
    </citation>
    <scope>NUCLEOTIDE SEQUENCE</scope>
    <source>
        <tissue evidence="1">Whole body</tissue>
    </source>
</reference>
<keyword evidence="2" id="KW-1185">Reference proteome</keyword>
<sequence length="63" mass="7032">MCELTDDLKNNSDKNQDNNIIKRASFDVTDESAADEKAAAKMFPLNLISNRFKPSEPESLDGK</sequence>
<dbReference type="EMBL" id="JAAOIC020000060">
    <property type="protein sequence ID" value="KAG8035403.1"/>
    <property type="molecule type" value="Genomic_DNA"/>
</dbReference>
<reference evidence="1" key="1">
    <citation type="submission" date="2020-03" db="EMBL/GenBank/DDBJ databases">
        <authorList>
            <person name="Chebbi M.A."/>
            <person name="Drezen J.M."/>
        </authorList>
    </citation>
    <scope>NUCLEOTIDE SEQUENCE</scope>
    <source>
        <tissue evidence="1">Whole body</tissue>
    </source>
</reference>